<gene>
    <name evidence="1" type="ORF">QR98_0023020</name>
</gene>
<evidence type="ECO:0000313" key="1">
    <source>
        <dbReference type="EMBL" id="KPM03865.1"/>
    </source>
</evidence>
<proteinExistence type="predicted"/>
<dbReference type="OrthoDB" id="6516566at2759"/>
<reference evidence="1 2" key="1">
    <citation type="journal article" date="2015" name="Parasit. Vectors">
        <title>Draft genome of the scabies mite.</title>
        <authorList>
            <person name="Rider S.D.Jr."/>
            <person name="Morgan M.S."/>
            <person name="Arlian L.G."/>
        </authorList>
    </citation>
    <scope>NUCLEOTIDE SEQUENCE [LARGE SCALE GENOMIC DNA]</scope>
    <source>
        <strain evidence="1">Arlian Lab</strain>
    </source>
</reference>
<evidence type="ECO:0000313" key="2">
    <source>
        <dbReference type="Proteomes" id="UP000616769"/>
    </source>
</evidence>
<dbReference type="EMBL" id="JXLN01006501">
    <property type="protein sequence ID" value="KPM03865.1"/>
    <property type="molecule type" value="Genomic_DNA"/>
</dbReference>
<comment type="caution">
    <text evidence="1">The sequence shown here is derived from an EMBL/GenBank/DDBJ whole genome shotgun (WGS) entry which is preliminary data.</text>
</comment>
<dbReference type="VEuPathDB" id="VectorBase:SSCA004574"/>
<dbReference type="Proteomes" id="UP000616769">
    <property type="component" value="Unassembled WGS sequence"/>
</dbReference>
<organism evidence="1 2">
    <name type="scientific">Sarcoptes scabiei</name>
    <name type="common">Itch mite</name>
    <name type="synonym">Acarus scabiei</name>
    <dbReference type="NCBI Taxonomy" id="52283"/>
    <lineage>
        <taxon>Eukaryota</taxon>
        <taxon>Metazoa</taxon>
        <taxon>Ecdysozoa</taxon>
        <taxon>Arthropoda</taxon>
        <taxon>Chelicerata</taxon>
        <taxon>Arachnida</taxon>
        <taxon>Acari</taxon>
        <taxon>Acariformes</taxon>
        <taxon>Sarcoptiformes</taxon>
        <taxon>Astigmata</taxon>
        <taxon>Psoroptidia</taxon>
        <taxon>Sarcoptoidea</taxon>
        <taxon>Sarcoptidae</taxon>
        <taxon>Sarcoptinae</taxon>
        <taxon>Sarcoptes</taxon>
    </lineage>
</organism>
<accession>A0A132A000</accession>
<dbReference type="AlphaFoldDB" id="A0A132A000"/>
<protein>
    <submittedName>
        <fullName evidence="1">Uncharacterized protein</fullName>
    </submittedName>
</protein>
<sequence length="99" mass="11922">MTQSSSDKNCDKIIMNRFRNGLNSTEEVNSHETYDDSLEQHYQNKQYKLNRLLQELKEYSLEDSEDTYENDFHVETRERLNSRNTENSDEFMARTRNVC</sequence>
<name>A0A132A000_SARSC</name>